<evidence type="ECO:0000313" key="5">
    <source>
        <dbReference type="Proteomes" id="UP000011087"/>
    </source>
</evidence>
<dbReference type="EMBL" id="JH992989">
    <property type="protein sequence ID" value="EKX47655.1"/>
    <property type="molecule type" value="Genomic_DNA"/>
</dbReference>
<dbReference type="EnsemblProtists" id="EKX47655">
    <property type="protein sequence ID" value="EKX47655"/>
    <property type="gene ID" value="GUITHDRAFT_137414"/>
</dbReference>
<sequence length="366" mass="41058">MEEEKQKKEKEEGKEEKEEKYTEEEDDDFEFLSRSLIDGDGHAAFCLELKRIRSKLTQFFDLESLRVKVQEADKLHHQNRFLFRRMLVTSSIARTIAAVYCVCVARTLMHCKLLLLRREHNLTQTSLSSFLGLDQDSNHFLSIRWADSICQVVQEGVETAFKGLSDERLLKSSMDVQEVVGKVKQSILVAAERKGWGTGLIRTPSPLERELGGGWLGRLLLADNRWRMKEGERGAGVCDLECWIVEEQVEQLNSNLALMIGGHGFDSSASGAIDVGLDLLTKQISTRLSAGHPARDMKGEEATPSRSSDSVPSTPQGHFSLPPSNSSSSLAHPITKIVPVISNQFLAILCTHFSRNIRNAMYKIEI</sequence>
<keyword evidence="5" id="KW-1185">Reference proteome</keyword>
<name>L1JHT3_GUITC</name>
<evidence type="ECO:0000313" key="4">
    <source>
        <dbReference type="EnsemblProtists" id="EKX47655"/>
    </source>
</evidence>
<dbReference type="Proteomes" id="UP000011087">
    <property type="component" value="Unassembled WGS sequence"/>
</dbReference>
<reference evidence="3 5" key="1">
    <citation type="journal article" date="2012" name="Nature">
        <title>Algal genomes reveal evolutionary mosaicism and the fate of nucleomorphs.</title>
        <authorList>
            <consortium name="DOE Joint Genome Institute"/>
            <person name="Curtis B.A."/>
            <person name="Tanifuji G."/>
            <person name="Burki F."/>
            <person name="Gruber A."/>
            <person name="Irimia M."/>
            <person name="Maruyama S."/>
            <person name="Arias M.C."/>
            <person name="Ball S.G."/>
            <person name="Gile G.H."/>
            <person name="Hirakawa Y."/>
            <person name="Hopkins J.F."/>
            <person name="Kuo A."/>
            <person name="Rensing S.A."/>
            <person name="Schmutz J."/>
            <person name="Symeonidi A."/>
            <person name="Elias M."/>
            <person name="Eveleigh R.J."/>
            <person name="Herman E.K."/>
            <person name="Klute M.J."/>
            <person name="Nakayama T."/>
            <person name="Obornik M."/>
            <person name="Reyes-Prieto A."/>
            <person name="Armbrust E.V."/>
            <person name="Aves S.J."/>
            <person name="Beiko R.G."/>
            <person name="Coutinho P."/>
            <person name="Dacks J.B."/>
            <person name="Durnford D.G."/>
            <person name="Fast N.M."/>
            <person name="Green B.R."/>
            <person name="Grisdale C.J."/>
            <person name="Hempel F."/>
            <person name="Henrissat B."/>
            <person name="Hoppner M.P."/>
            <person name="Ishida K."/>
            <person name="Kim E."/>
            <person name="Koreny L."/>
            <person name="Kroth P.G."/>
            <person name="Liu Y."/>
            <person name="Malik S.B."/>
            <person name="Maier U.G."/>
            <person name="McRose D."/>
            <person name="Mock T."/>
            <person name="Neilson J.A."/>
            <person name="Onodera N.T."/>
            <person name="Poole A.M."/>
            <person name="Pritham E.J."/>
            <person name="Richards T.A."/>
            <person name="Rocap G."/>
            <person name="Roy S.W."/>
            <person name="Sarai C."/>
            <person name="Schaack S."/>
            <person name="Shirato S."/>
            <person name="Slamovits C.H."/>
            <person name="Spencer D.F."/>
            <person name="Suzuki S."/>
            <person name="Worden A.Z."/>
            <person name="Zauner S."/>
            <person name="Barry K."/>
            <person name="Bell C."/>
            <person name="Bharti A.K."/>
            <person name="Crow J.A."/>
            <person name="Grimwood J."/>
            <person name="Kramer R."/>
            <person name="Lindquist E."/>
            <person name="Lucas S."/>
            <person name="Salamov A."/>
            <person name="McFadden G.I."/>
            <person name="Lane C.E."/>
            <person name="Keeling P.J."/>
            <person name="Gray M.W."/>
            <person name="Grigoriev I.V."/>
            <person name="Archibald J.M."/>
        </authorList>
    </citation>
    <scope>NUCLEOTIDE SEQUENCE</scope>
    <source>
        <strain evidence="3 5">CCMP2712</strain>
    </source>
</reference>
<keyword evidence="2" id="KW-1133">Transmembrane helix</keyword>
<gene>
    <name evidence="3" type="ORF">GUITHDRAFT_137414</name>
</gene>
<feature type="compositionally biased region" description="Basic and acidic residues" evidence="1">
    <location>
        <begin position="1"/>
        <end position="20"/>
    </location>
</feature>
<feature type="compositionally biased region" description="Basic and acidic residues" evidence="1">
    <location>
        <begin position="293"/>
        <end position="303"/>
    </location>
</feature>
<dbReference type="GeneID" id="17304207"/>
<dbReference type="KEGG" id="gtt:GUITHDRAFT_137414"/>
<evidence type="ECO:0000256" key="1">
    <source>
        <dbReference type="SAM" id="MobiDB-lite"/>
    </source>
</evidence>
<proteinExistence type="predicted"/>
<dbReference type="AlphaFoldDB" id="L1JHT3"/>
<organism evidence="3">
    <name type="scientific">Guillardia theta (strain CCMP2712)</name>
    <name type="common">Cryptophyte</name>
    <dbReference type="NCBI Taxonomy" id="905079"/>
    <lineage>
        <taxon>Eukaryota</taxon>
        <taxon>Cryptophyceae</taxon>
        <taxon>Pyrenomonadales</taxon>
        <taxon>Geminigeraceae</taxon>
        <taxon>Guillardia</taxon>
    </lineage>
</organism>
<reference evidence="5" key="2">
    <citation type="submission" date="2012-11" db="EMBL/GenBank/DDBJ databases">
        <authorList>
            <person name="Kuo A."/>
            <person name="Curtis B.A."/>
            <person name="Tanifuji G."/>
            <person name="Burki F."/>
            <person name="Gruber A."/>
            <person name="Irimia M."/>
            <person name="Maruyama S."/>
            <person name="Arias M.C."/>
            <person name="Ball S.G."/>
            <person name="Gile G.H."/>
            <person name="Hirakawa Y."/>
            <person name="Hopkins J.F."/>
            <person name="Rensing S.A."/>
            <person name="Schmutz J."/>
            <person name="Symeonidi A."/>
            <person name="Elias M."/>
            <person name="Eveleigh R.J."/>
            <person name="Herman E.K."/>
            <person name="Klute M.J."/>
            <person name="Nakayama T."/>
            <person name="Obornik M."/>
            <person name="Reyes-Prieto A."/>
            <person name="Armbrust E.V."/>
            <person name="Aves S.J."/>
            <person name="Beiko R.G."/>
            <person name="Coutinho P."/>
            <person name="Dacks J.B."/>
            <person name="Durnford D.G."/>
            <person name="Fast N.M."/>
            <person name="Green B.R."/>
            <person name="Grisdale C."/>
            <person name="Hempe F."/>
            <person name="Henrissat B."/>
            <person name="Hoppner M.P."/>
            <person name="Ishida K.-I."/>
            <person name="Kim E."/>
            <person name="Koreny L."/>
            <person name="Kroth P.G."/>
            <person name="Liu Y."/>
            <person name="Malik S.-B."/>
            <person name="Maier U.G."/>
            <person name="McRose D."/>
            <person name="Mock T."/>
            <person name="Neilson J.A."/>
            <person name="Onodera N.T."/>
            <person name="Poole A.M."/>
            <person name="Pritham E.J."/>
            <person name="Richards T.A."/>
            <person name="Rocap G."/>
            <person name="Roy S.W."/>
            <person name="Sarai C."/>
            <person name="Schaack S."/>
            <person name="Shirato S."/>
            <person name="Slamovits C.H."/>
            <person name="Spencer D.F."/>
            <person name="Suzuki S."/>
            <person name="Worden A.Z."/>
            <person name="Zauner S."/>
            <person name="Barry K."/>
            <person name="Bell C."/>
            <person name="Bharti A.K."/>
            <person name="Crow J.A."/>
            <person name="Grimwood J."/>
            <person name="Kramer R."/>
            <person name="Lindquist E."/>
            <person name="Lucas S."/>
            <person name="Salamov A."/>
            <person name="McFadden G.I."/>
            <person name="Lane C.E."/>
            <person name="Keeling P.J."/>
            <person name="Gray M.W."/>
            <person name="Grigoriev I.V."/>
            <person name="Archibald J.M."/>
        </authorList>
    </citation>
    <scope>NUCLEOTIDE SEQUENCE</scope>
    <source>
        <strain evidence="5">CCMP2712</strain>
    </source>
</reference>
<accession>L1JHT3</accession>
<evidence type="ECO:0000256" key="2">
    <source>
        <dbReference type="SAM" id="Phobius"/>
    </source>
</evidence>
<keyword evidence="2" id="KW-0472">Membrane</keyword>
<feature type="transmembrane region" description="Helical" evidence="2">
    <location>
        <begin position="86"/>
        <end position="109"/>
    </location>
</feature>
<protein>
    <submittedName>
        <fullName evidence="3 4">Uncharacterized protein</fullName>
    </submittedName>
</protein>
<reference evidence="4" key="3">
    <citation type="submission" date="2015-06" db="UniProtKB">
        <authorList>
            <consortium name="EnsemblProtists"/>
        </authorList>
    </citation>
    <scope>IDENTIFICATION</scope>
</reference>
<dbReference type="RefSeq" id="XP_005834635.1">
    <property type="nucleotide sequence ID" value="XM_005834578.1"/>
</dbReference>
<feature type="region of interest" description="Disordered" evidence="1">
    <location>
        <begin position="290"/>
        <end position="327"/>
    </location>
</feature>
<keyword evidence="2" id="KW-0812">Transmembrane</keyword>
<evidence type="ECO:0000313" key="3">
    <source>
        <dbReference type="EMBL" id="EKX47655.1"/>
    </source>
</evidence>
<feature type="region of interest" description="Disordered" evidence="1">
    <location>
        <begin position="1"/>
        <end position="27"/>
    </location>
</feature>
<feature type="compositionally biased region" description="Polar residues" evidence="1">
    <location>
        <begin position="304"/>
        <end position="317"/>
    </location>
</feature>
<dbReference type="PaxDb" id="55529-EKX47655"/>
<dbReference type="HOGENOM" id="CLU_757482_0_0_1"/>